<dbReference type="EMBL" id="BMQQ01000032">
    <property type="protein sequence ID" value="GGT58012.1"/>
    <property type="molecule type" value="Genomic_DNA"/>
</dbReference>
<gene>
    <name evidence="5" type="ORF">GCM10014713_59520</name>
</gene>
<evidence type="ECO:0000256" key="1">
    <source>
        <dbReference type="ARBA" id="ARBA00022450"/>
    </source>
</evidence>
<organism evidence="5 6">
    <name type="scientific">Streptomyces purpureus</name>
    <dbReference type="NCBI Taxonomy" id="1951"/>
    <lineage>
        <taxon>Bacteria</taxon>
        <taxon>Bacillati</taxon>
        <taxon>Actinomycetota</taxon>
        <taxon>Actinomycetes</taxon>
        <taxon>Kitasatosporales</taxon>
        <taxon>Streptomycetaceae</taxon>
        <taxon>Streptomyces</taxon>
    </lineage>
</organism>
<dbReference type="SUPFAM" id="SSF53901">
    <property type="entry name" value="Thiolase-like"/>
    <property type="match status" value="1"/>
</dbReference>
<dbReference type="InterPro" id="IPR016039">
    <property type="entry name" value="Thiolase-like"/>
</dbReference>
<dbReference type="InterPro" id="IPR014031">
    <property type="entry name" value="Ketoacyl_synth_C"/>
</dbReference>
<dbReference type="GO" id="GO:0004312">
    <property type="term" value="F:fatty acid synthase activity"/>
    <property type="evidence" value="ECO:0007669"/>
    <property type="project" value="TreeGrafter"/>
</dbReference>
<keyword evidence="3" id="KW-0808">Transferase</keyword>
<dbReference type="PROSITE" id="PS52004">
    <property type="entry name" value="KS3_2"/>
    <property type="match status" value="1"/>
</dbReference>
<name>A0A918LVF2_9ACTN</name>
<evidence type="ECO:0000313" key="5">
    <source>
        <dbReference type="EMBL" id="GGT58012.1"/>
    </source>
</evidence>
<dbReference type="AlphaFoldDB" id="A0A918LVF2"/>
<sequence length="519" mass="55175">MAVSRQVPVAVIGIGCRFPGGVESAAGLWNLLLEGRDTVSRVPADRWDARRLKAFQHPDDAERYDRGCFLDGDIWAWEPEALSVAMLEAATVDPQHRLLLETAWEATEHAGVPAARLRGSRPGVYLGMYAADNLLRDARPVEDCPDVVYAFGNFPANAAGRVAFAMDLRGPAMVVETMCSSGLVSVHVACSALAAGDCDAALAGAALLMPSPEWLHYEAEWLLSRKGRCYAFDERADGYVRGEGAGVVLLKRLQDAVRDGDRVLAVIRGSAVNADGQSERMTAPSTLVQQDVFRAAVARAGIDPGTVGRVEAHGPGTYVGDPIEYTSINTVYGRGQGRCALGSVKTHIGHSEPASGLAGLIKAVQCLRHGQIPPNQNFAAWHPSIPTGSGSRLFVPTDLVDAWPVPDAVRPAAVCSYGISGTNAHVLLEEASKPARRPTSGPRYTIPDRRLTGDKAQQRVFVLSAASPPALRIAATRLADWLDGPGGQVPLRDVAHTLALRRSPAGERLGVVASSRASS</sequence>
<protein>
    <recommendedName>
        <fullName evidence="4">Ketosynthase family 3 (KS3) domain-containing protein</fullName>
    </recommendedName>
</protein>
<dbReference type="Gene3D" id="3.40.47.10">
    <property type="match status" value="1"/>
</dbReference>
<reference evidence="5" key="2">
    <citation type="submission" date="2020-09" db="EMBL/GenBank/DDBJ databases">
        <authorList>
            <person name="Sun Q."/>
            <person name="Ohkuma M."/>
        </authorList>
    </citation>
    <scope>NUCLEOTIDE SEQUENCE</scope>
    <source>
        <strain evidence="5">JCM 3172</strain>
    </source>
</reference>
<dbReference type="Proteomes" id="UP000619486">
    <property type="component" value="Unassembled WGS sequence"/>
</dbReference>
<comment type="caution">
    <text evidence="5">The sequence shown here is derived from an EMBL/GenBank/DDBJ whole genome shotgun (WGS) entry which is preliminary data.</text>
</comment>
<comment type="similarity">
    <text evidence="3">Belongs to the thiolase-like superfamily. Beta-ketoacyl-ACP synthases family.</text>
</comment>
<evidence type="ECO:0000256" key="2">
    <source>
        <dbReference type="ARBA" id="ARBA00022553"/>
    </source>
</evidence>
<evidence type="ECO:0000256" key="3">
    <source>
        <dbReference type="RuleBase" id="RU003694"/>
    </source>
</evidence>
<keyword evidence="1" id="KW-0596">Phosphopantetheine</keyword>
<dbReference type="PROSITE" id="PS51257">
    <property type="entry name" value="PROKAR_LIPOPROTEIN"/>
    <property type="match status" value="1"/>
</dbReference>
<feature type="domain" description="Ketosynthase family 3 (KS3)" evidence="4">
    <location>
        <begin position="6"/>
        <end position="430"/>
    </location>
</feature>
<evidence type="ECO:0000313" key="6">
    <source>
        <dbReference type="Proteomes" id="UP000619486"/>
    </source>
</evidence>
<accession>A0A918LVF2</accession>
<dbReference type="GO" id="GO:0005737">
    <property type="term" value="C:cytoplasm"/>
    <property type="evidence" value="ECO:0007669"/>
    <property type="project" value="TreeGrafter"/>
</dbReference>
<dbReference type="Pfam" id="PF22621">
    <property type="entry name" value="CurL-like_PKS_C"/>
    <property type="match status" value="1"/>
</dbReference>
<dbReference type="GO" id="GO:0005886">
    <property type="term" value="C:plasma membrane"/>
    <property type="evidence" value="ECO:0007669"/>
    <property type="project" value="TreeGrafter"/>
</dbReference>
<dbReference type="GO" id="GO:0006633">
    <property type="term" value="P:fatty acid biosynthetic process"/>
    <property type="evidence" value="ECO:0007669"/>
    <property type="project" value="TreeGrafter"/>
</dbReference>
<keyword evidence="6" id="KW-1185">Reference proteome</keyword>
<dbReference type="InterPro" id="IPR020841">
    <property type="entry name" value="PKS_Beta-ketoAc_synthase_dom"/>
</dbReference>
<dbReference type="PANTHER" id="PTHR43775">
    <property type="entry name" value="FATTY ACID SYNTHASE"/>
    <property type="match status" value="1"/>
</dbReference>
<proteinExistence type="inferred from homology"/>
<dbReference type="InterPro" id="IPR014030">
    <property type="entry name" value="Ketoacyl_synth_N"/>
</dbReference>
<dbReference type="PANTHER" id="PTHR43775:SF37">
    <property type="entry name" value="SI:DKEY-61P9.11"/>
    <property type="match status" value="1"/>
</dbReference>
<dbReference type="SMART" id="SM00825">
    <property type="entry name" value="PKS_KS"/>
    <property type="match status" value="1"/>
</dbReference>
<dbReference type="Pfam" id="PF02801">
    <property type="entry name" value="Ketoacyl-synt_C"/>
    <property type="match status" value="1"/>
</dbReference>
<dbReference type="CDD" id="cd00833">
    <property type="entry name" value="PKS"/>
    <property type="match status" value="1"/>
</dbReference>
<dbReference type="RefSeq" id="WP_189204697.1">
    <property type="nucleotide sequence ID" value="NZ_BMQQ01000032.1"/>
</dbReference>
<dbReference type="GO" id="GO:0071770">
    <property type="term" value="P:DIM/DIP cell wall layer assembly"/>
    <property type="evidence" value="ECO:0007669"/>
    <property type="project" value="TreeGrafter"/>
</dbReference>
<dbReference type="Gene3D" id="3.30.70.3290">
    <property type="match status" value="1"/>
</dbReference>
<reference evidence="5" key="1">
    <citation type="journal article" date="2014" name="Int. J. Syst. Evol. Microbiol.">
        <title>Complete genome sequence of Corynebacterium casei LMG S-19264T (=DSM 44701T), isolated from a smear-ripened cheese.</title>
        <authorList>
            <consortium name="US DOE Joint Genome Institute (JGI-PGF)"/>
            <person name="Walter F."/>
            <person name="Albersmeier A."/>
            <person name="Kalinowski J."/>
            <person name="Ruckert C."/>
        </authorList>
    </citation>
    <scope>NUCLEOTIDE SEQUENCE</scope>
    <source>
        <strain evidence="5">JCM 3172</strain>
    </source>
</reference>
<evidence type="ECO:0000259" key="4">
    <source>
        <dbReference type="PROSITE" id="PS52004"/>
    </source>
</evidence>
<keyword evidence="2" id="KW-0597">Phosphoprotein</keyword>
<dbReference type="InterPro" id="IPR050091">
    <property type="entry name" value="PKS_NRPS_Biosynth_Enz"/>
</dbReference>
<dbReference type="Pfam" id="PF00109">
    <property type="entry name" value="ketoacyl-synt"/>
    <property type="match status" value="1"/>
</dbReference>